<keyword evidence="3" id="KW-1185">Reference proteome</keyword>
<dbReference type="InterPro" id="IPR012341">
    <property type="entry name" value="6hp_glycosidase-like_sf"/>
</dbReference>
<feature type="chain" id="PRO_5042464302" evidence="1">
    <location>
        <begin position="26"/>
        <end position="287"/>
    </location>
</feature>
<evidence type="ECO:0000256" key="1">
    <source>
        <dbReference type="SAM" id="SignalP"/>
    </source>
</evidence>
<dbReference type="PANTHER" id="PTHR34987">
    <property type="entry name" value="C, PUTATIVE (AFU_ORTHOLOGUE AFUA_3G02880)-RELATED"/>
    <property type="match status" value="1"/>
</dbReference>
<sequence length="287" mass="31312">MASSYLLCFSTITIWFILCAKHVSSQTCWRDTPCSDIITAAFPGEWEADIFAPASRTISPATIFDLSTGEEVGSWPTTFTLASNQSEVYLDFGKEVGSIVTLQYEVSSVNGAGAIGLAFTEAKNWVGWDSDFSNGDYSRPDGAIYGNFSSAGNYTYVMPDENLRGGFCYMTLFLVGDAASATITNVNLELSFQPTWSNLQAYQGYFHSNDDLLNQIWYSGAYTLQVDAIHPLTGRAWPLPDEAWLNTGELGPGDTINTDGAKRDRTVWPGDMAVAIPAAFYSTDGIE</sequence>
<keyword evidence="1" id="KW-0732">Signal</keyword>
<dbReference type="AlphaFoldDB" id="A0AAI8VCN9"/>
<protein>
    <submittedName>
        <fullName evidence="2">Uu.00g126510.m01.CDS01</fullName>
    </submittedName>
</protein>
<gene>
    <name evidence="2" type="ORF">KHLLAP_LOCUS5725</name>
</gene>
<dbReference type="EMBL" id="CAUWAG010000007">
    <property type="protein sequence ID" value="CAJ2505257.1"/>
    <property type="molecule type" value="Genomic_DNA"/>
</dbReference>
<dbReference type="PANTHER" id="PTHR34987:SF5">
    <property type="entry name" value="ALPHA-RHAMNOSIDASE"/>
    <property type="match status" value="1"/>
</dbReference>
<evidence type="ECO:0000313" key="2">
    <source>
        <dbReference type="EMBL" id="CAJ2505257.1"/>
    </source>
</evidence>
<proteinExistence type="predicted"/>
<comment type="caution">
    <text evidence="2">The sequence shown here is derived from an EMBL/GenBank/DDBJ whole genome shotgun (WGS) entry which is preliminary data.</text>
</comment>
<evidence type="ECO:0000313" key="3">
    <source>
        <dbReference type="Proteomes" id="UP001295740"/>
    </source>
</evidence>
<accession>A0AAI8VCN9</accession>
<dbReference type="Proteomes" id="UP001295740">
    <property type="component" value="Unassembled WGS sequence"/>
</dbReference>
<reference evidence="2" key="1">
    <citation type="submission" date="2023-10" db="EMBL/GenBank/DDBJ databases">
        <authorList>
            <person name="Hackl T."/>
        </authorList>
    </citation>
    <scope>NUCLEOTIDE SEQUENCE</scope>
</reference>
<organism evidence="2 3">
    <name type="scientific">Anthostomella pinea</name>
    <dbReference type="NCBI Taxonomy" id="933095"/>
    <lineage>
        <taxon>Eukaryota</taxon>
        <taxon>Fungi</taxon>
        <taxon>Dikarya</taxon>
        <taxon>Ascomycota</taxon>
        <taxon>Pezizomycotina</taxon>
        <taxon>Sordariomycetes</taxon>
        <taxon>Xylariomycetidae</taxon>
        <taxon>Xylariales</taxon>
        <taxon>Xylariaceae</taxon>
        <taxon>Anthostomella</taxon>
    </lineage>
</organism>
<dbReference type="GO" id="GO:0005975">
    <property type="term" value="P:carbohydrate metabolic process"/>
    <property type="evidence" value="ECO:0007669"/>
    <property type="project" value="InterPro"/>
</dbReference>
<feature type="signal peptide" evidence="1">
    <location>
        <begin position="1"/>
        <end position="25"/>
    </location>
</feature>
<dbReference type="Gene3D" id="1.50.10.10">
    <property type="match status" value="1"/>
</dbReference>
<name>A0AAI8VCN9_9PEZI</name>